<dbReference type="PANTHER" id="PTHR45772:SF9">
    <property type="entry name" value="CONSERVED COMPONENT OF ABC TRANSPORTER FOR NATURAL AMINO ACIDS"/>
    <property type="match status" value="1"/>
</dbReference>
<dbReference type="PROSITE" id="PS00211">
    <property type="entry name" value="ABC_TRANSPORTER_1"/>
    <property type="match status" value="1"/>
</dbReference>
<dbReference type="PROSITE" id="PS50893">
    <property type="entry name" value="ABC_TRANSPORTER_2"/>
    <property type="match status" value="1"/>
</dbReference>
<evidence type="ECO:0000256" key="4">
    <source>
        <dbReference type="ARBA" id="ARBA00022840"/>
    </source>
</evidence>
<evidence type="ECO:0000313" key="6">
    <source>
        <dbReference type="EMBL" id="MBW8638672.1"/>
    </source>
</evidence>
<evidence type="ECO:0000313" key="7">
    <source>
        <dbReference type="Proteomes" id="UP001196509"/>
    </source>
</evidence>
<dbReference type="InterPro" id="IPR017871">
    <property type="entry name" value="ABC_transporter-like_CS"/>
</dbReference>
<evidence type="ECO:0000256" key="3">
    <source>
        <dbReference type="ARBA" id="ARBA00022741"/>
    </source>
</evidence>
<reference evidence="6" key="1">
    <citation type="submission" date="2021-08" db="EMBL/GenBank/DDBJ databases">
        <title>Hoeflea bacterium WL0058 sp. nov., isolated from the sediment.</title>
        <authorList>
            <person name="Wang L."/>
            <person name="Zhang D."/>
        </authorList>
    </citation>
    <scope>NUCLEOTIDE SEQUENCE</scope>
    <source>
        <strain evidence="6">WL0058</strain>
    </source>
</reference>
<keyword evidence="4 6" id="KW-0067">ATP-binding</keyword>
<gene>
    <name evidence="6" type="ORF">K1W69_15860</name>
</gene>
<accession>A0AAE2ZSG1</accession>
<dbReference type="RefSeq" id="WP_220229411.1">
    <property type="nucleotide sequence ID" value="NZ_JAICBX010000003.1"/>
</dbReference>
<dbReference type="AlphaFoldDB" id="A0AAE2ZSG1"/>
<dbReference type="Pfam" id="PF00005">
    <property type="entry name" value="ABC_tran"/>
    <property type="match status" value="1"/>
</dbReference>
<dbReference type="Gene3D" id="3.40.50.300">
    <property type="entry name" value="P-loop containing nucleotide triphosphate hydrolases"/>
    <property type="match status" value="1"/>
</dbReference>
<proteinExistence type="inferred from homology"/>
<dbReference type="EMBL" id="JAICBX010000003">
    <property type="protein sequence ID" value="MBW8638672.1"/>
    <property type="molecule type" value="Genomic_DNA"/>
</dbReference>
<evidence type="ECO:0000256" key="1">
    <source>
        <dbReference type="ARBA" id="ARBA00005417"/>
    </source>
</evidence>
<dbReference type="InterPro" id="IPR051120">
    <property type="entry name" value="ABC_AA/LPS_Transport"/>
</dbReference>
<protein>
    <submittedName>
        <fullName evidence="6">ABC transporter ATP-binding protein</fullName>
    </submittedName>
</protein>
<dbReference type="InterPro" id="IPR003439">
    <property type="entry name" value="ABC_transporter-like_ATP-bd"/>
</dbReference>
<keyword evidence="3" id="KW-0547">Nucleotide-binding</keyword>
<dbReference type="InterPro" id="IPR027417">
    <property type="entry name" value="P-loop_NTPase"/>
</dbReference>
<comment type="caution">
    <text evidence="6">The sequence shown here is derived from an EMBL/GenBank/DDBJ whole genome shotgun (WGS) entry which is preliminary data.</text>
</comment>
<evidence type="ECO:0000259" key="5">
    <source>
        <dbReference type="PROSITE" id="PS50893"/>
    </source>
</evidence>
<organism evidence="6 7">
    <name type="scientific">Flavimaribacter sediminis</name>
    <dbReference type="NCBI Taxonomy" id="2865987"/>
    <lineage>
        <taxon>Bacteria</taxon>
        <taxon>Pseudomonadati</taxon>
        <taxon>Pseudomonadota</taxon>
        <taxon>Alphaproteobacteria</taxon>
        <taxon>Hyphomicrobiales</taxon>
        <taxon>Rhizobiaceae</taxon>
        <taxon>Flavimaribacter</taxon>
    </lineage>
</organism>
<keyword evidence="2" id="KW-0813">Transport</keyword>
<keyword evidence="7" id="KW-1185">Reference proteome</keyword>
<dbReference type="CDD" id="cd03219">
    <property type="entry name" value="ABC_Mj1267_LivG_branched"/>
    <property type="match status" value="1"/>
</dbReference>
<evidence type="ECO:0000256" key="2">
    <source>
        <dbReference type="ARBA" id="ARBA00022448"/>
    </source>
</evidence>
<dbReference type="GO" id="GO:0005886">
    <property type="term" value="C:plasma membrane"/>
    <property type="evidence" value="ECO:0007669"/>
    <property type="project" value="TreeGrafter"/>
</dbReference>
<dbReference type="PANTHER" id="PTHR45772">
    <property type="entry name" value="CONSERVED COMPONENT OF ABC TRANSPORTER FOR NATURAL AMINO ACIDS-RELATED"/>
    <property type="match status" value="1"/>
</dbReference>
<dbReference type="SMART" id="SM00382">
    <property type="entry name" value="AAA"/>
    <property type="match status" value="1"/>
</dbReference>
<dbReference type="Proteomes" id="UP001196509">
    <property type="component" value="Unassembled WGS sequence"/>
</dbReference>
<feature type="domain" description="ABC transporter" evidence="5">
    <location>
        <begin position="8"/>
        <end position="255"/>
    </location>
</feature>
<dbReference type="InterPro" id="IPR003593">
    <property type="entry name" value="AAA+_ATPase"/>
</dbReference>
<dbReference type="GO" id="GO:0005524">
    <property type="term" value="F:ATP binding"/>
    <property type="evidence" value="ECO:0007669"/>
    <property type="project" value="UniProtKB-KW"/>
</dbReference>
<sequence>MNSATPLLEVEGLRKSFAGVHAVDNMSFSVAHNTITGVIGPNGSGKSTTIDCISGFQRPNAGRIRLDGRDITRLTPQKIAKAGLIRTFQTVHIYEAMTLRENLLQAARPFQASGWVADFLRLPGMRREVDAAMVRADELVDMIGLRKYYDAPTRILSYGQKKLVALAAGLMPKPRLLVLDEPVAGVNPTRIREIEEVILNLHAAGESFIIVEHNVEFVMRLCERVIVFVGGSKMTEGDPKSVQQDARVLEAYLGIPA</sequence>
<comment type="similarity">
    <text evidence="1">Belongs to the ABC transporter superfamily.</text>
</comment>
<name>A0AAE2ZSG1_9HYPH</name>
<dbReference type="SUPFAM" id="SSF52540">
    <property type="entry name" value="P-loop containing nucleoside triphosphate hydrolases"/>
    <property type="match status" value="1"/>
</dbReference>
<dbReference type="GO" id="GO:0016887">
    <property type="term" value="F:ATP hydrolysis activity"/>
    <property type="evidence" value="ECO:0007669"/>
    <property type="project" value="InterPro"/>
</dbReference>